<dbReference type="SUPFAM" id="SSF48264">
    <property type="entry name" value="Cytochrome P450"/>
    <property type="match status" value="1"/>
</dbReference>
<dbReference type="PRINTS" id="PR00385">
    <property type="entry name" value="P450"/>
</dbReference>
<evidence type="ECO:0000256" key="10">
    <source>
        <dbReference type="PIRSR" id="PIRSR602401-1"/>
    </source>
</evidence>
<evidence type="ECO:0000256" key="8">
    <source>
        <dbReference type="ARBA" id="ARBA00023004"/>
    </source>
</evidence>
<dbReference type="PANTHER" id="PTHR24286:SF194">
    <property type="entry name" value="STEROID (22S)-HYDROXYLASE"/>
    <property type="match status" value="1"/>
</dbReference>
<protein>
    <recommendedName>
        <fullName evidence="14">Cytochrome P450</fullName>
    </recommendedName>
</protein>
<evidence type="ECO:0000256" key="5">
    <source>
        <dbReference type="ARBA" id="ARBA00022955"/>
    </source>
</evidence>
<dbReference type="InterPro" id="IPR001128">
    <property type="entry name" value="Cyt_P450"/>
</dbReference>
<evidence type="ECO:0008006" key="14">
    <source>
        <dbReference type="Google" id="ProtNLM"/>
    </source>
</evidence>
<comment type="subcellular location">
    <subcellularLocation>
        <location evidence="1">Membrane</location>
        <topology evidence="1">Single-pass membrane protein</topology>
    </subcellularLocation>
</comment>
<organism evidence="12 13">
    <name type="scientific">Adiantum capillus-veneris</name>
    <name type="common">Maidenhair fern</name>
    <dbReference type="NCBI Taxonomy" id="13818"/>
    <lineage>
        <taxon>Eukaryota</taxon>
        <taxon>Viridiplantae</taxon>
        <taxon>Streptophyta</taxon>
        <taxon>Embryophyta</taxon>
        <taxon>Tracheophyta</taxon>
        <taxon>Polypodiopsida</taxon>
        <taxon>Polypodiidae</taxon>
        <taxon>Polypodiales</taxon>
        <taxon>Pteridineae</taxon>
        <taxon>Pteridaceae</taxon>
        <taxon>Vittarioideae</taxon>
        <taxon>Adiantum</taxon>
    </lineage>
</organism>
<evidence type="ECO:0000313" key="12">
    <source>
        <dbReference type="EMBL" id="KAI5080847.1"/>
    </source>
</evidence>
<keyword evidence="5" id="KW-0752">Steroid biosynthesis</keyword>
<sequence length="414" mass="47313">MLQYIFGVLCKKILSLNEKDAHFFHELYQCYEAGLFAFPLELPGTKYTKALQARVQMVQLFKRIIHERRKQSNEQHNDMLDYFLSQNVEGISDEVIYDNLSIMFFAGEDTTAKTLTTIIKILKDYPLICEEVLEEQNRILDSKGDCEELNMDDYLQMTFTQFVISEALRTANPSLGLFRIALQDVWIKGGYKIPKGWKVYVSQSSANLDPNPFPNPTSFDPFRWKDMDTSSASCFMPFGKGIRQCPGYELARLEMAIFLHHFLRKFDWDAIKGGRMVWNRSDGVTQHACEVGFPATEERGFLSCVVVGVVCAAWDFLFTFMLKDQGSLWGVSTGRYNKLLGIKHRSRSTGRTDCDPLQLCGGGVLLHVPGDRKMAPVLPALAEARLYLVDRDPSHFGSRSSYIKLKVKGCKRHW</sequence>
<dbReference type="InterPro" id="IPR002401">
    <property type="entry name" value="Cyt_P450_E_grp-I"/>
</dbReference>
<keyword evidence="13" id="KW-1185">Reference proteome</keyword>
<dbReference type="Pfam" id="PF00067">
    <property type="entry name" value="p450"/>
    <property type="match status" value="1"/>
</dbReference>
<evidence type="ECO:0000256" key="4">
    <source>
        <dbReference type="ARBA" id="ARBA00022723"/>
    </source>
</evidence>
<keyword evidence="3" id="KW-0812">Transmembrane</keyword>
<dbReference type="GO" id="GO:0016020">
    <property type="term" value="C:membrane"/>
    <property type="evidence" value="ECO:0007669"/>
    <property type="project" value="UniProtKB-SubCell"/>
</dbReference>
<accession>A0A9D4V8H1</accession>
<comment type="caution">
    <text evidence="12">The sequence shown here is derived from an EMBL/GenBank/DDBJ whole genome shotgun (WGS) entry which is preliminary data.</text>
</comment>
<evidence type="ECO:0000313" key="13">
    <source>
        <dbReference type="Proteomes" id="UP000886520"/>
    </source>
</evidence>
<dbReference type="InterPro" id="IPR017972">
    <property type="entry name" value="Cyt_P450_CS"/>
</dbReference>
<gene>
    <name evidence="12" type="ORF">GOP47_0004030</name>
</gene>
<evidence type="ECO:0000256" key="2">
    <source>
        <dbReference type="ARBA" id="ARBA00010617"/>
    </source>
</evidence>
<comment type="similarity">
    <text evidence="2 11">Belongs to the cytochrome P450 family.</text>
</comment>
<dbReference type="PRINTS" id="PR00463">
    <property type="entry name" value="EP450I"/>
</dbReference>
<keyword evidence="4 10" id="KW-0479">Metal-binding</keyword>
<dbReference type="GO" id="GO:0020037">
    <property type="term" value="F:heme binding"/>
    <property type="evidence" value="ECO:0007669"/>
    <property type="project" value="InterPro"/>
</dbReference>
<evidence type="ECO:0000256" key="7">
    <source>
        <dbReference type="ARBA" id="ARBA00023002"/>
    </source>
</evidence>
<keyword evidence="10 11" id="KW-0349">Heme</keyword>
<dbReference type="Gene3D" id="1.10.630.10">
    <property type="entry name" value="Cytochrome P450"/>
    <property type="match status" value="1"/>
</dbReference>
<keyword evidence="5" id="KW-0443">Lipid metabolism</keyword>
<dbReference type="GO" id="GO:0005506">
    <property type="term" value="F:iron ion binding"/>
    <property type="evidence" value="ECO:0007669"/>
    <property type="project" value="InterPro"/>
</dbReference>
<evidence type="ECO:0000256" key="1">
    <source>
        <dbReference type="ARBA" id="ARBA00004167"/>
    </source>
</evidence>
<evidence type="ECO:0000256" key="3">
    <source>
        <dbReference type="ARBA" id="ARBA00022692"/>
    </source>
</evidence>
<keyword evidence="11" id="KW-0503">Monooxygenase</keyword>
<dbReference type="EMBL" id="JABFUD020000004">
    <property type="protein sequence ID" value="KAI5080847.1"/>
    <property type="molecule type" value="Genomic_DNA"/>
</dbReference>
<keyword evidence="7 11" id="KW-0560">Oxidoreductase</keyword>
<keyword evidence="8 10" id="KW-0408">Iron</keyword>
<keyword evidence="9" id="KW-0472">Membrane</keyword>
<evidence type="ECO:0000256" key="11">
    <source>
        <dbReference type="RuleBase" id="RU000461"/>
    </source>
</evidence>
<dbReference type="GO" id="GO:0016705">
    <property type="term" value="F:oxidoreductase activity, acting on paired donors, with incorporation or reduction of molecular oxygen"/>
    <property type="evidence" value="ECO:0007669"/>
    <property type="project" value="InterPro"/>
</dbReference>
<dbReference type="AlphaFoldDB" id="A0A9D4V8H1"/>
<dbReference type="Proteomes" id="UP000886520">
    <property type="component" value="Chromosome 4"/>
</dbReference>
<dbReference type="OrthoDB" id="1372046at2759"/>
<name>A0A9D4V8H1_ADICA</name>
<dbReference type="InterPro" id="IPR036396">
    <property type="entry name" value="Cyt_P450_sf"/>
</dbReference>
<dbReference type="PROSITE" id="PS00086">
    <property type="entry name" value="CYTOCHROME_P450"/>
    <property type="match status" value="1"/>
</dbReference>
<dbReference type="GO" id="GO:0006694">
    <property type="term" value="P:steroid biosynthetic process"/>
    <property type="evidence" value="ECO:0007669"/>
    <property type="project" value="UniProtKB-KW"/>
</dbReference>
<proteinExistence type="inferred from homology"/>
<dbReference type="GO" id="GO:0004497">
    <property type="term" value="F:monooxygenase activity"/>
    <property type="evidence" value="ECO:0007669"/>
    <property type="project" value="UniProtKB-KW"/>
</dbReference>
<evidence type="ECO:0000256" key="9">
    <source>
        <dbReference type="ARBA" id="ARBA00023136"/>
    </source>
</evidence>
<dbReference type="GO" id="GO:0016125">
    <property type="term" value="P:sterol metabolic process"/>
    <property type="evidence" value="ECO:0007669"/>
    <property type="project" value="TreeGrafter"/>
</dbReference>
<keyword evidence="6" id="KW-1133">Transmembrane helix</keyword>
<comment type="cofactor">
    <cofactor evidence="10">
        <name>heme</name>
        <dbReference type="ChEBI" id="CHEBI:30413"/>
    </cofactor>
</comment>
<dbReference type="PANTHER" id="PTHR24286">
    <property type="entry name" value="CYTOCHROME P450 26"/>
    <property type="match status" value="1"/>
</dbReference>
<evidence type="ECO:0000256" key="6">
    <source>
        <dbReference type="ARBA" id="ARBA00022989"/>
    </source>
</evidence>
<reference evidence="12" key="1">
    <citation type="submission" date="2021-01" db="EMBL/GenBank/DDBJ databases">
        <title>Adiantum capillus-veneris genome.</title>
        <authorList>
            <person name="Fang Y."/>
            <person name="Liao Q."/>
        </authorList>
    </citation>
    <scope>NUCLEOTIDE SEQUENCE</scope>
    <source>
        <strain evidence="12">H3</strain>
        <tissue evidence="12">Leaf</tissue>
    </source>
</reference>
<keyword evidence="5" id="KW-0444">Lipid biosynthesis</keyword>
<feature type="binding site" description="axial binding residue" evidence="10">
    <location>
        <position position="245"/>
    </location>
    <ligand>
        <name>heme</name>
        <dbReference type="ChEBI" id="CHEBI:30413"/>
    </ligand>
    <ligandPart>
        <name>Fe</name>
        <dbReference type="ChEBI" id="CHEBI:18248"/>
    </ligandPart>
</feature>